<feature type="region of interest" description="Disordered" evidence="14">
    <location>
        <begin position="220"/>
        <end position="243"/>
    </location>
</feature>
<evidence type="ECO:0000256" key="8">
    <source>
        <dbReference type="ARBA" id="ARBA00022884"/>
    </source>
</evidence>
<dbReference type="Pfam" id="PF22675">
    <property type="entry name" value="KH-I_KHDC4-BBP"/>
    <property type="match status" value="1"/>
</dbReference>
<feature type="domain" description="CCHC-type" evidence="15">
    <location>
        <begin position="303"/>
        <end position="318"/>
    </location>
</feature>
<evidence type="ECO:0000256" key="12">
    <source>
        <dbReference type="PROSITE-ProRule" id="PRU00117"/>
    </source>
</evidence>
<dbReference type="PANTHER" id="PTHR11208:SF45">
    <property type="entry name" value="SPLICING FACTOR 1"/>
    <property type="match status" value="1"/>
</dbReference>
<feature type="compositionally biased region" description="Low complexity" evidence="14">
    <location>
        <begin position="372"/>
        <end position="420"/>
    </location>
</feature>
<evidence type="ECO:0000256" key="10">
    <source>
        <dbReference type="ARBA" id="ARBA00023242"/>
    </source>
</evidence>
<dbReference type="PROSITE" id="PS50084">
    <property type="entry name" value="KH_TYPE_1"/>
    <property type="match status" value="1"/>
</dbReference>
<evidence type="ECO:0000313" key="17">
    <source>
        <dbReference type="Proteomes" id="UP001648503"/>
    </source>
</evidence>
<dbReference type="InterPro" id="IPR045071">
    <property type="entry name" value="BBP-like"/>
</dbReference>
<feature type="compositionally biased region" description="Low complexity" evidence="14">
    <location>
        <begin position="427"/>
        <end position="439"/>
    </location>
</feature>
<dbReference type="Pfam" id="PF00098">
    <property type="entry name" value="zf-CCHC"/>
    <property type="match status" value="2"/>
</dbReference>
<sequence length="594" mass="63578">MSGTNNVPLGIRKKRDTSSYDPEIGSHSYVTPFSTTAAPSGFVTASRALAPAAVAQDERVGRPLKRRSRWDKDESKINIPGMPVALPAGLTEEQMDSYVIHVRLEDISRSLRAGDFVPLDKRSVSPPPEYGADGRRINTREFRYRKKLEDERHVLVDKAIKTIPGFRPPAEYKRPTKILDKIYIPVRDFPEINFIGLLIGPRGNTLKKIEAESGAKISIRGKGSVKEGRSRGDGAPQPGEEEDLHCVVSGDTDDKIRHGVEMINKIIETATSVPEGQNELKRNQLRELAALNGTLRDDENQICNNCGGVGHRRYECPEQRNFTANLICRICQGVGHIARDCTQRNNPVALEETSQRNQRLDSEYESLMAELSTNPSGGNGSSNIDNSSGGNSSRAPWASAPQPASQDGGAPPWARPSAQPAAPPPATGGVAPWQRSAQSSPPPPPPSQASTTFQPPHQPVHAPPPASGANAGPLPPRQPYSGGAGYGSHHQHHNHPPPPPSGYGYKGPPGLGPQNNGYAFHHAHQSSPPAPPGFDPYAGYGWPPMPGGAHPPPPPAPYASHPPPPVPAAAAPAPAYSYPGAHMQPPPPPPPPST</sequence>
<keyword evidence="5 13" id="KW-0479">Metal-binding</keyword>
<dbReference type="SMART" id="SM00322">
    <property type="entry name" value="KH"/>
    <property type="match status" value="1"/>
</dbReference>
<dbReference type="InterPro" id="IPR055256">
    <property type="entry name" value="KH_1_KHDC4/BBP-like"/>
</dbReference>
<evidence type="ECO:0000256" key="6">
    <source>
        <dbReference type="ARBA" id="ARBA00022771"/>
    </source>
</evidence>
<proteinExistence type="inferred from homology"/>
<dbReference type="InterPro" id="IPR036875">
    <property type="entry name" value="Znf_CCHC_sf"/>
</dbReference>
<evidence type="ECO:0000313" key="16">
    <source>
        <dbReference type="EMBL" id="KAH6596190.1"/>
    </source>
</evidence>
<comment type="caution">
    <text evidence="16">The sequence shown here is derived from an EMBL/GenBank/DDBJ whole genome shotgun (WGS) entry which is preliminary data.</text>
</comment>
<dbReference type="InterPro" id="IPR036612">
    <property type="entry name" value="KH_dom_type_1_sf"/>
</dbReference>
<dbReference type="InterPro" id="IPR032570">
    <property type="entry name" value="SF1-HH"/>
</dbReference>
<keyword evidence="13" id="KW-0747">Spliceosome</keyword>
<evidence type="ECO:0000256" key="4">
    <source>
        <dbReference type="ARBA" id="ARBA00022664"/>
    </source>
</evidence>
<comment type="similarity">
    <text evidence="2 13">Belongs to the BBP/SF1 family.</text>
</comment>
<evidence type="ECO:0000256" key="13">
    <source>
        <dbReference type="RuleBase" id="RU367126"/>
    </source>
</evidence>
<dbReference type="InterPro" id="IPR004087">
    <property type="entry name" value="KH_dom"/>
</dbReference>
<keyword evidence="4 13" id="KW-0507">mRNA processing</keyword>
<feature type="compositionally biased region" description="Pro residues" evidence="14">
    <location>
        <begin position="584"/>
        <end position="594"/>
    </location>
</feature>
<comment type="function">
    <text evidence="13">Necessary for the splicing of pre-mRNA. Has a role in the recognition of the branch site (5'-UACUAAC-3'), the pyrimidine tract and the 3'-splice site at the 3'-end of introns.</text>
</comment>
<dbReference type="Proteomes" id="UP001648503">
    <property type="component" value="Unassembled WGS sequence"/>
</dbReference>
<feature type="compositionally biased region" description="Low complexity" evidence="14">
    <location>
        <begin position="568"/>
        <end position="582"/>
    </location>
</feature>
<accession>A0ABQ8FED9</accession>
<evidence type="ECO:0000256" key="7">
    <source>
        <dbReference type="ARBA" id="ARBA00022833"/>
    </source>
</evidence>
<gene>
    <name evidence="16" type="ORF">BASA50_005230</name>
</gene>
<keyword evidence="6 11" id="KW-0863">Zinc-finger</keyword>
<dbReference type="Gene3D" id="4.10.60.10">
    <property type="entry name" value="Zinc finger, CCHC-type"/>
    <property type="match status" value="1"/>
</dbReference>
<feature type="region of interest" description="Disordered" evidence="14">
    <location>
        <begin position="370"/>
        <end position="594"/>
    </location>
</feature>
<evidence type="ECO:0000256" key="3">
    <source>
        <dbReference type="ARBA" id="ARBA00017984"/>
    </source>
</evidence>
<reference evidence="16 17" key="1">
    <citation type="submission" date="2021-02" db="EMBL/GenBank/DDBJ databases">
        <title>Variation within the Batrachochytrium salamandrivorans European outbreak.</title>
        <authorList>
            <person name="Kelly M."/>
            <person name="Pasmans F."/>
            <person name="Shea T.P."/>
            <person name="Munoz J.F."/>
            <person name="Carranza S."/>
            <person name="Cuomo C.A."/>
            <person name="Martel A."/>
        </authorList>
    </citation>
    <scope>NUCLEOTIDE SEQUENCE [LARGE SCALE GENOMIC DNA]</scope>
    <source>
        <strain evidence="16 17">AMFP18/2</strain>
    </source>
</reference>
<keyword evidence="8 12" id="KW-0694">RNA-binding</keyword>
<dbReference type="Gene3D" id="3.30.1370.10">
    <property type="entry name" value="K Homology domain, type 1"/>
    <property type="match status" value="1"/>
</dbReference>
<evidence type="ECO:0000259" key="15">
    <source>
        <dbReference type="PROSITE" id="PS50158"/>
    </source>
</evidence>
<keyword evidence="17" id="KW-1185">Reference proteome</keyword>
<organism evidence="16 17">
    <name type="scientific">Batrachochytrium salamandrivorans</name>
    <dbReference type="NCBI Taxonomy" id="1357716"/>
    <lineage>
        <taxon>Eukaryota</taxon>
        <taxon>Fungi</taxon>
        <taxon>Fungi incertae sedis</taxon>
        <taxon>Chytridiomycota</taxon>
        <taxon>Chytridiomycota incertae sedis</taxon>
        <taxon>Chytridiomycetes</taxon>
        <taxon>Rhizophydiales</taxon>
        <taxon>Rhizophydiales incertae sedis</taxon>
        <taxon>Batrachochytrium</taxon>
    </lineage>
</organism>
<dbReference type="PROSITE" id="PS50158">
    <property type="entry name" value="ZF_CCHC"/>
    <property type="match status" value="1"/>
</dbReference>
<feature type="region of interest" description="Disordered" evidence="14">
    <location>
        <begin position="1"/>
        <end position="24"/>
    </location>
</feature>
<keyword evidence="10 13" id="KW-0539">Nucleus</keyword>
<dbReference type="PANTHER" id="PTHR11208">
    <property type="entry name" value="RNA-BINDING PROTEIN RELATED"/>
    <property type="match status" value="1"/>
</dbReference>
<dbReference type="SUPFAM" id="SSF57756">
    <property type="entry name" value="Retrovirus zinc finger-like domains"/>
    <property type="match status" value="1"/>
</dbReference>
<dbReference type="CDD" id="cd02395">
    <property type="entry name" value="KH-I_BBP"/>
    <property type="match status" value="1"/>
</dbReference>
<name>A0ABQ8FED9_9FUNG</name>
<evidence type="ECO:0000256" key="14">
    <source>
        <dbReference type="SAM" id="MobiDB-lite"/>
    </source>
</evidence>
<dbReference type="SMART" id="SM00343">
    <property type="entry name" value="ZnF_C2HC"/>
    <property type="match status" value="2"/>
</dbReference>
<dbReference type="InterPro" id="IPR047086">
    <property type="entry name" value="SF1-HH_sf"/>
</dbReference>
<dbReference type="EMBL" id="JAFCIX010000242">
    <property type="protein sequence ID" value="KAH6596190.1"/>
    <property type="molecule type" value="Genomic_DNA"/>
</dbReference>
<evidence type="ECO:0000256" key="2">
    <source>
        <dbReference type="ARBA" id="ARBA00010382"/>
    </source>
</evidence>
<dbReference type="SUPFAM" id="SSF54791">
    <property type="entry name" value="Eukaryotic type KH-domain (KH-domain type I)"/>
    <property type="match status" value="1"/>
</dbReference>
<evidence type="ECO:0000256" key="5">
    <source>
        <dbReference type="ARBA" id="ARBA00022723"/>
    </source>
</evidence>
<evidence type="ECO:0000256" key="1">
    <source>
        <dbReference type="ARBA" id="ARBA00004123"/>
    </source>
</evidence>
<protein>
    <recommendedName>
        <fullName evidence="3 13">Branchpoint-bridging protein</fullName>
    </recommendedName>
</protein>
<dbReference type="Gene3D" id="6.10.140.1790">
    <property type="match status" value="1"/>
</dbReference>
<dbReference type="InterPro" id="IPR001878">
    <property type="entry name" value="Znf_CCHC"/>
</dbReference>
<dbReference type="Pfam" id="PF16275">
    <property type="entry name" value="SF1-HH"/>
    <property type="match status" value="1"/>
</dbReference>
<feature type="compositionally biased region" description="Pro residues" evidence="14">
    <location>
        <begin position="456"/>
        <end position="466"/>
    </location>
</feature>
<evidence type="ECO:0000256" key="11">
    <source>
        <dbReference type="PROSITE-ProRule" id="PRU00047"/>
    </source>
</evidence>
<evidence type="ECO:0000256" key="9">
    <source>
        <dbReference type="ARBA" id="ARBA00023187"/>
    </source>
</evidence>
<comment type="subcellular location">
    <subcellularLocation>
        <location evidence="1 13">Nucleus</location>
    </subcellularLocation>
</comment>
<keyword evidence="7 13" id="KW-0862">Zinc</keyword>
<keyword evidence="9 13" id="KW-0508">mRNA splicing</keyword>
<feature type="compositionally biased region" description="Pro residues" evidence="14">
    <location>
        <begin position="543"/>
        <end position="567"/>
    </location>
</feature>